<evidence type="ECO:0000313" key="9">
    <source>
        <dbReference type="Proteomes" id="UP001295684"/>
    </source>
</evidence>
<keyword evidence="4" id="KW-0547">Nucleotide-binding</keyword>
<evidence type="ECO:0000256" key="5">
    <source>
        <dbReference type="ARBA" id="ARBA00022840"/>
    </source>
</evidence>
<proteinExistence type="predicted"/>
<dbReference type="GO" id="GO:0005524">
    <property type="term" value="F:ATP binding"/>
    <property type="evidence" value="ECO:0007669"/>
    <property type="project" value="UniProtKB-KW"/>
</dbReference>
<organism evidence="8 9">
    <name type="scientific">Euplotes crassus</name>
    <dbReference type="NCBI Taxonomy" id="5936"/>
    <lineage>
        <taxon>Eukaryota</taxon>
        <taxon>Sar</taxon>
        <taxon>Alveolata</taxon>
        <taxon>Ciliophora</taxon>
        <taxon>Intramacronucleata</taxon>
        <taxon>Spirotrichea</taxon>
        <taxon>Hypotrichia</taxon>
        <taxon>Euplotida</taxon>
        <taxon>Euplotidae</taxon>
        <taxon>Moneuplotes</taxon>
    </lineage>
</organism>
<dbReference type="GO" id="GO:0015630">
    <property type="term" value="C:microtubule cytoskeleton"/>
    <property type="evidence" value="ECO:0007669"/>
    <property type="project" value="TreeGrafter"/>
</dbReference>
<feature type="coiled-coil region" evidence="6">
    <location>
        <begin position="169"/>
        <end position="197"/>
    </location>
</feature>
<evidence type="ECO:0000313" key="8">
    <source>
        <dbReference type="EMBL" id="CAI2381666.1"/>
    </source>
</evidence>
<sequence>MNEILIYNSSLSKPTRGKSTKKNKGRVGSVYRARKQTNDVYQKAVEEYEQYKKQNPHGSALDSSENDIYCKNSKDDSRIKAINGNNLSNAGKSVVGYKKLVNNFKSPYMNQATIDNLTKAYYPGKIRRRQLARRKKKSCTPNLKYRRGHNSSEIPKVFQYPETQEQIEINQLRTKRELEEQQIIERQKQNIEKLKKLQNQVSQPQIIVEDQESEQAVAVTKVKPVKKDLIDDLNMKMQLEIQEKAKAYQNDPSLQDKVYNGQAIRSENFKVLEATSHETIKQTPLDKNIGLQKAILEKSDSAVLDNIVEKPVQTNGTKKRGVSKSKSKKAVPKTIKRVFPNCQDLKSWKKRNRLTHKTKIFKIVGGYTTIKDTLHEKGWVENKDKNSVCFDLLWTTKQRDIKFEDLKDGQVVNHFKNNAAITTKIGLCRNIGKVLNFSSVDVDTFFPKCFCLKDDDDWKEFSTYYKVCKAEGILKKFLKNEQVDPDMLDVAMTVCRRNLLELDDIIDKPFKDLVSDEEWKVLRKGEKRIKNFKRDKKISSLLPAKRSKLHQSPKGVSNILNSKKDASYKSPSIVTLKLPELENKKFASTTKGEKGFFIDSYTKNDVIRSMIETQGPSTSFIQKETSEKQDMLPKRLAQPKGSSHMTLRSDIESICDRLKQKFPQYHINGDKNIWIIKPAGLSRGRGIQVFSNFDEITDYTCDKEKGWIAQKYIENPMIVNQRKFDLRIWVFVSDLNPLTIWFWNKPYIRFPAADYNANNLKDRFVHLTNNSVGKYAKNFEVIGDGNMWHIEQLITHLQEKHGRDIWNEEIKPKIKDIIIHSLQSVQDLLDTRKGSTEMLGYDIMIDENFTPWLIEVNSSPTMESSTKVTAHLVTNVMQSVVKIISDYILAPKGSSRTEIDTGDFELIYKGKKFVDKGLNLFGVNLCCEGTRVYS</sequence>
<evidence type="ECO:0000256" key="1">
    <source>
        <dbReference type="ARBA" id="ARBA00004496"/>
    </source>
</evidence>
<dbReference type="Proteomes" id="UP001295684">
    <property type="component" value="Unassembled WGS sequence"/>
</dbReference>
<keyword evidence="5" id="KW-0067">ATP-binding</keyword>
<dbReference type="Pfam" id="PF03133">
    <property type="entry name" value="TTL"/>
    <property type="match status" value="1"/>
</dbReference>
<feature type="compositionally biased region" description="Basic residues" evidence="7">
    <location>
        <begin position="15"/>
        <end position="25"/>
    </location>
</feature>
<evidence type="ECO:0000256" key="2">
    <source>
        <dbReference type="ARBA" id="ARBA00022490"/>
    </source>
</evidence>
<keyword evidence="9" id="KW-1185">Reference proteome</keyword>
<dbReference type="PROSITE" id="PS51221">
    <property type="entry name" value="TTL"/>
    <property type="match status" value="1"/>
</dbReference>
<dbReference type="InterPro" id="IPR051437">
    <property type="entry name" value="TTLL_monoglycylase"/>
</dbReference>
<protein>
    <submittedName>
        <fullName evidence="8">Uncharacterized protein</fullName>
    </submittedName>
</protein>
<accession>A0AAD2D6T1</accession>
<evidence type="ECO:0000256" key="6">
    <source>
        <dbReference type="SAM" id="Coils"/>
    </source>
</evidence>
<reference evidence="8" key="1">
    <citation type="submission" date="2023-07" db="EMBL/GenBank/DDBJ databases">
        <authorList>
            <consortium name="AG Swart"/>
            <person name="Singh M."/>
            <person name="Singh A."/>
            <person name="Seah K."/>
            <person name="Emmerich C."/>
        </authorList>
    </citation>
    <scope>NUCLEOTIDE SEQUENCE</scope>
    <source>
        <strain evidence="8">DP1</strain>
    </source>
</reference>
<dbReference type="SUPFAM" id="SSF56059">
    <property type="entry name" value="Glutathione synthetase ATP-binding domain-like"/>
    <property type="match status" value="1"/>
</dbReference>
<dbReference type="Gene3D" id="3.30.470.20">
    <property type="entry name" value="ATP-grasp fold, B domain"/>
    <property type="match status" value="1"/>
</dbReference>
<name>A0AAD2D6T1_EUPCR</name>
<dbReference type="PANTHER" id="PTHR45870">
    <property type="entry name" value="TUBULIN MONOGLYCYLASE TTLL3"/>
    <property type="match status" value="1"/>
</dbReference>
<keyword evidence="6" id="KW-0175">Coiled coil</keyword>
<dbReference type="AlphaFoldDB" id="A0AAD2D6T1"/>
<keyword evidence="2" id="KW-0963">Cytoplasm</keyword>
<dbReference type="GO" id="GO:0005737">
    <property type="term" value="C:cytoplasm"/>
    <property type="evidence" value="ECO:0007669"/>
    <property type="project" value="UniProtKB-SubCell"/>
</dbReference>
<gene>
    <name evidence="8" type="ORF">ECRASSUSDP1_LOCUS23124</name>
</gene>
<evidence type="ECO:0000256" key="4">
    <source>
        <dbReference type="ARBA" id="ARBA00022741"/>
    </source>
</evidence>
<evidence type="ECO:0000256" key="7">
    <source>
        <dbReference type="SAM" id="MobiDB-lite"/>
    </source>
</evidence>
<comment type="caution">
    <text evidence="8">The sequence shown here is derived from an EMBL/GenBank/DDBJ whole genome shotgun (WGS) entry which is preliminary data.</text>
</comment>
<dbReference type="PANTHER" id="PTHR45870:SF2">
    <property type="entry name" value="TUBULIN MONOGLYCYLASE TTLL3"/>
    <property type="match status" value="1"/>
</dbReference>
<comment type="subcellular location">
    <subcellularLocation>
        <location evidence="1">Cytoplasm</location>
    </subcellularLocation>
</comment>
<dbReference type="EMBL" id="CAMPGE010023768">
    <property type="protein sequence ID" value="CAI2381666.1"/>
    <property type="molecule type" value="Genomic_DNA"/>
</dbReference>
<feature type="region of interest" description="Disordered" evidence="7">
    <location>
        <begin position="1"/>
        <end position="27"/>
    </location>
</feature>
<evidence type="ECO:0000256" key="3">
    <source>
        <dbReference type="ARBA" id="ARBA00022598"/>
    </source>
</evidence>
<dbReference type="InterPro" id="IPR004344">
    <property type="entry name" value="TTL/TTLL_fam"/>
</dbReference>
<dbReference type="GO" id="GO:0070736">
    <property type="term" value="F:protein-glycine ligase activity, initiating"/>
    <property type="evidence" value="ECO:0007669"/>
    <property type="project" value="TreeGrafter"/>
</dbReference>
<keyword evidence="3" id="KW-0436">Ligase</keyword>